<feature type="compositionally biased region" description="Low complexity" evidence="8">
    <location>
        <begin position="1314"/>
        <end position="1328"/>
    </location>
</feature>
<feature type="region of interest" description="Disordered" evidence="8">
    <location>
        <begin position="200"/>
        <end position="230"/>
    </location>
</feature>
<keyword evidence="4" id="KW-0805">Transcription regulation</keyword>
<feature type="compositionally biased region" description="Polar residues" evidence="8">
    <location>
        <begin position="829"/>
        <end position="839"/>
    </location>
</feature>
<dbReference type="GO" id="GO:0008270">
    <property type="term" value="F:zinc ion binding"/>
    <property type="evidence" value="ECO:0007669"/>
    <property type="project" value="InterPro"/>
</dbReference>
<feature type="compositionally biased region" description="Low complexity" evidence="8">
    <location>
        <begin position="593"/>
        <end position="604"/>
    </location>
</feature>
<feature type="compositionally biased region" description="Low complexity" evidence="8">
    <location>
        <begin position="987"/>
        <end position="1020"/>
    </location>
</feature>
<dbReference type="InterPro" id="IPR018712">
    <property type="entry name" value="Tle1-like_cat"/>
</dbReference>
<dbReference type="InterPro" id="IPR001138">
    <property type="entry name" value="Zn2Cys6_DnaBD"/>
</dbReference>
<evidence type="ECO:0000256" key="1">
    <source>
        <dbReference type="ARBA" id="ARBA00004123"/>
    </source>
</evidence>
<feature type="region of interest" description="Disordered" evidence="8">
    <location>
        <begin position="585"/>
        <end position="625"/>
    </location>
</feature>
<dbReference type="EMBL" id="JAACJM010000049">
    <property type="protein sequence ID" value="KAF5358612.1"/>
    <property type="molecule type" value="Genomic_DNA"/>
</dbReference>
<evidence type="ECO:0000256" key="3">
    <source>
        <dbReference type="ARBA" id="ARBA00022833"/>
    </source>
</evidence>
<evidence type="ECO:0000313" key="10">
    <source>
        <dbReference type="EMBL" id="KAF5358612.1"/>
    </source>
</evidence>
<keyword evidence="7" id="KW-0539">Nucleus</keyword>
<gene>
    <name evidence="10" type="ORF">D9758_007675</name>
</gene>
<feature type="compositionally biased region" description="Polar residues" evidence="8">
    <location>
        <begin position="664"/>
        <end position="685"/>
    </location>
</feature>
<dbReference type="PANTHER" id="PTHR31986:SF7">
    <property type="entry name" value="REGULATOR OF DRUG SENSITIVITY 2"/>
    <property type="match status" value="1"/>
</dbReference>
<dbReference type="CDD" id="cd00067">
    <property type="entry name" value="GAL4"/>
    <property type="match status" value="1"/>
</dbReference>
<feature type="compositionally biased region" description="Low complexity" evidence="8">
    <location>
        <begin position="1028"/>
        <end position="1040"/>
    </location>
</feature>
<evidence type="ECO:0000256" key="4">
    <source>
        <dbReference type="ARBA" id="ARBA00023015"/>
    </source>
</evidence>
<dbReference type="FunFam" id="4.10.240.10:FF:000002">
    <property type="entry name" value="Zn cluster transcription factor Rds2"/>
    <property type="match status" value="1"/>
</dbReference>
<feature type="compositionally biased region" description="Low complexity" evidence="8">
    <location>
        <begin position="731"/>
        <end position="744"/>
    </location>
</feature>
<evidence type="ECO:0000256" key="2">
    <source>
        <dbReference type="ARBA" id="ARBA00022723"/>
    </source>
</evidence>
<dbReference type="Proteomes" id="UP000559256">
    <property type="component" value="Unassembled WGS sequence"/>
</dbReference>
<evidence type="ECO:0000256" key="5">
    <source>
        <dbReference type="ARBA" id="ARBA00023125"/>
    </source>
</evidence>
<dbReference type="Pfam" id="PF24990">
    <property type="entry name" value="PAS_13"/>
    <property type="match status" value="1"/>
</dbReference>
<dbReference type="Pfam" id="PF09994">
    <property type="entry name" value="T6SS_Tle1-like_cat"/>
    <property type="match status" value="1"/>
</dbReference>
<proteinExistence type="predicted"/>
<keyword evidence="6" id="KW-0804">Transcription</keyword>
<feature type="compositionally biased region" description="Polar residues" evidence="8">
    <location>
        <begin position="704"/>
        <end position="719"/>
    </location>
</feature>
<feature type="compositionally biased region" description="Low complexity" evidence="8">
    <location>
        <begin position="931"/>
        <end position="946"/>
    </location>
</feature>
<feature type="compositionally biased region" description="Low complexity" evidence="8">
    <location>
        <begin position="1057"/>
        <end position="1067"/>
    </location>
</feature>
<dbReference type="OrthoDB" id="3162439at2759"/>
<dbReference type="GO" id="GO:0000981">
    <property type="term" value="F:DNA-binding transcription factor activity, RNA polymerase II-specific"/>
    <property type="evidence" value="ECO:0007669"/>
    <property type="project" value="InterPro"/>
</dbReference>
<feature type="compositionally biased region" description="Basic and acidic residues" evidence="8">
    <location>
        <begin position="204"/>
        <end position="218"/>
    </location>
</feature>
<keyword evidence="3" id="KW-0862">Zinc</keyword>
<keyword evidence="11" id="KW-1185">Reference proteome</keyword>
<feature type="region of interest" description="Disordered" evidence="8">
    <location>
        <begin position="728"/>
        <end position="747"/>
    </location>
</feature>
<evidence type="ECO:0000256" key="7">
    <source>
        <dbReference type="ARBA" id="ARBA00023242"/>
    </source>
</evidence>
<dbReference type="GO" id="GO:0000977">
    <property type="term" value="F:RNA polymerase II transcription regulatory region sequence-specific DNA binding"/>
    <property type="evidence" value="ECO:0007669"/>
    <property type="project" value="TreeGrafter"/>
</dbReference>
<feature type="region of interest" description="Disordered" evidence="8">
    <location>
        <begin position="1312"/>
        <end position="1364"/>
    </location>
</feature>
<feature type="compositionally biased region" description="Low complexity" evidence="8">
    <location>
        <begin position="840"/>
        <end position="860"/>
    </location>
</feature>
<dbReference type="InterPro" id="IPR056751">
    <property type="entry name" value="PAS_13"/>
</dbReference>
<feature type="region of interest" description="Disordered" evidence="8">
    <location>
        <begin position="805"/>
        <end position="900"/>
    </location>
</feature>
<keyword evidence="5" id="KW-0238">DNA-binding</keyword>
<feature type="region of interest" description="Disordered" evidence="8">
    <location>
        <begin position="660"/>
        <end position="719"/>
    </location>
</feature>
<feature type="domain" description="Zn(2)-C6 fungal-type" evidence="9">
    <location>
        <begin position="628"/>
        <end position="657"/>
    </location>
</feature>
<dbReference type="InterPro" id="IPR036864">
    <property type="entry name" value="Zn2-C6_fun-type_DNA-bd_sf"/>
</dbReference>
<dbReference type="SMART" id="SM00066">
    <property type="entry name" value="GAL4"/>
    <property type="match status" value="1"/>
</dbReference>
<reference evidence="10 11" key="1">
    <citation type="journal article" date="2020" name="ISME J.">
        <title>Uncovering the hidden diversity of litter-decomposition mechanisms in mushroom-forming fungi.</title>
        <authorList>
            <person name="Floudas D."/>
            <person name="Bentzer J."/>
            <person name="Ahren D."/>
            <person name="Johansson T."/>
            <person name="Persson P."/>
            <person name="Tunlid A."/>
        </authorList>
    </citation>
    <scope>NUCLEOTIDE SEQUENCE [LARGE SCALE GENOMIC DNA]</scope>
    <source>
        <strain evidence="10 11">CBS 291.85</strain>
    </source>
</reference>
<evidence type="ECO:0000256" key="8">
    <source>
        <dbReference type="SAM" id="MobiDB-lite"/>
    </source>
</evidence>
<comment type="subcellular location">
    <subcellularLocation>
        <location evidence="1">Nucleus</location>
    </subcellularLocation>
</comment>
<evidence type="ECO:0000259" key="9">
    <source>
        <dbReference type="PROSITE" id="PS50048"/>
    </source>
</evidence>
<dbReference type="SUPFAM" id="SSF57701">
    <property type="entry name" value="Zn2/Cys6 DNA-binding domain"/>
    <property type="match status" value="1"/>
</dbReference>
<name>A0A8H5LIM7_9AGAR</name>
<keyword evidence="2" id="KW-0479">Metal-binding</keyword>
<dbReference type="InterPro" id="IPR053045">
    <property type="entry name" value="Zinc_cluster_trans_reg"/>
</dbReference>
<dbReference type="PROSITE" id="PS50048">
    <property type="entry name" value="ZN2_CY6_FUNGAL_2"/>
    <property type="match status" value="1"/>
</dbReference>
<protein>
    <recommendedName>
        <fullName evidence="9">Zn(2)-C6 fungal-type domain-containing protein</fullName>
    </recommendedName>
</protein>
<feature type="compositionally biased region" description="Polar residues" evidence="8">
    <location>
        <begin position="868"/>
        <end position="877"/>
    </location>
</feature>
<feature type="region of interest" description="Disordered" evidence="8">
    <location>
        <begin position="319"/>
        <end position="350"/>
    </location>
</feature>
<evidence type="ECO:0000313" key="11">
    <source>
        <dbReference type="Proteomes" id="UP000559256"/>
    </source>
</evidence>
<dbReference type="PANTHER" id="PTHR31986">
    <property type="entry name" value="REGULATOR OF DRUG SENSITIVITY 2"/>
    <property type="match status" value="1"/>
</dbReference>
<sequence>MLKKDDRYQQMVYYQAGIGTYTAPQTATPFMTKFSKALDEAVAWNLHAHVMGGYEFLMQNYLAGDRICLFGFSRGAYTARSLAGMIHKVGILPACNHQQVPFAYKMFTRTDELGWAQSNAPNSFKKTFSIDVDIEFVGVWDTVNSVGLIPKRLPFTTSNTIIRTFRHAVSLDERRAKFKANLWNRPAEGEKGLGTKAVQAAQPDVHKPDHGQSGDPNHDHHKHKRTHSQLAMERMYSRDHSVQTDIEEVWFSGCHCDIGGGSVGNEVTSTLARIPLRWMVRECFKTCTGIMFHREALQEIGLDPDSLYPIVKPRPPPLPLGDARIRGIPKDVPKPRTLEEEESITRVTSETVIPDPKNEEELDLEDAMAPIYDQLSLSKIWWILELLPLRHKYQKGDNSWVSSFGANMGYGRIIPKQKVRGVKVHRTVKMRLEAEAENGVKYVPKANLLLEHAIWGGAERWDQKMSGCEFWKVTSAEKKSLDSEMGIWEGPGLGLKVARYKLRMEENGGGAADRSGWTLPEVHVWAPGFSSSSKTSSALHCHDPASFKSPDNHRFTAYQETAAGAGHGQLQYHYEYAGGGPLSGATSQIPVTSSSQSHLTSSRSQKQPTDDSNPAPKPKAKRRKVNHACLYCRRSHMTCDEGRPCQRCIKREIGHLCHDEPRTMQGNEHQVNPTSQGHKQGQGQDPRQELAQRPASVGGWGTGPLSSTTSMNDGLGSGLTSVSRDLAAYPQQQSETTSSFQQEQWIPPYRPGTFGTELAVLTEILENIDRAAAFDATGGILTSETQGLTRQGSFYSTSAYSELSQSQPFFAPPPQHHPRPQGPGHAHTGTGQVQTQAELQTQPHAQAQTQTTNSNSPSSQVHMGPSIATFTVQNQYPPSNPIPNPTRNNLNANTNTNTNHNSVVTKDLHSGALIGDSVLTPAATTSAMADSPVSVSPATSASVVTPGSTGRPTASPGLERNVVVAGAGASSNHNRRKRSTSGTQFVASPISTSSASASASAPILAQSPSQPQPHSSSSLPAPTPPSGPSESATSSAHAHTQPQAVASEDRPNPPPSNSSTPSITAIPFSQPNVSTSSINRFLLTAANQESGSREDRLARVIRSKYEAGLLKPYNYVKGYARLSRWMEGNVSQESKARVLMPLSVLRPKFRAVAQSLRPLDLVFIEEAFERLLLDYDRVFASMGVPACLWRRTGEIYKGNREFSELVGLDGYLLREGKVCIYELMAEESAVNYWEKYGTVAFDSSQKAVLTSCVLRYKPKLDSFASFNTNSRNSGGKDRYTTPNTYGSYSTYPAPMMPPTTVLARTGMTRKLWDSDSGSGDSSTDSGTGIDPGNGGVALPADEAAGAPHVSREQREWEREQDGTLVPVPAEEGLISCCFSFTIRRDKWGIPSMIVGNFVRC</sequence>
<organism evidence="10 11">
    <name type="scientific">Tetrapyrgos nigripes</name>
    <dbReference type="NCBI Taxonomy" id="182062"/>
    <lineage>
        <taxon>Eukaryota</taxon>
        <taxon>Fungi</taxon>
        <taxon>Dikarya</taxon>
        <taxon>Basidiomycota</taxon>
        <taxon>Agaricomycotina</taxon>
        <taxon>Agaricomycetes</taxon>
        <taxon>Agaricomycetidae</taxon>
        <taxon>Agaricales</taxon>
        <taxon>Marasmiineae</taxon>
        <taxon>Marasmiaceae</taxon>
        <taxon>Tetrapyrgos</taxon>
    </lineage>
</organism>
<evidence type="ECO:0000256" key="6">
    <source>
        <dbReference type="ARBA" id="ARBA00023163"/>
    </source>
</evidence>
<accession>A0A8H5LIM7</accession>
<dbReference type="PROSITE" id="PS00463">
    <property type="entry name" value="ZN2_CY6_FUNGAL_1"/>
    <property type="match status" value="1"/>
</dbReference>
<feature type="compositionally biased region" description="Basic and acidic residues" evidence="8">
    <location>
        <begin position="323"/>
        <end position="338"/>
    </location>
</feature>
<feature type="compositionally biased region" description="Basic and acidic residues" evidence="8">
    <location>
        <begin position="1349"/>
        <end position="1361"/>
    </location>
</feature>
<dbReference type="Pfam" id="PF00172">
    <property type="entry name" value="Zn_clus"/>
    <property type="match status" value="1"/>
</dbReference>
<dbReference type="Gene3D" id="4.10.240.10">
    <property type="entry name" value="Zn(2)-C6 fungal-type DNA-binding domain"/>
    <property type="match status" value="1"/>
</dbReference>
<comment type="caution">
    <text evidence="10">The sequence shown here is derived from an EMBL/GenBank/DDBJ whole genome shotgun (WGS) entry which is preliminary data.</text>
</comment>
<feature type="compositionally biased region" description="Low complexity" evidence="8">
    <location>
        <begin position="885"/>
        <end position="900"/>
    </location>
</feature>
<dbReference type="GO" id="GO:0005634">
    <property type="term" value="C:nucleus"/>
    <property type="evidence" value="ECO:0007669"/>
    <property type="project" value="UniProtKB-SubCell"/>
</dbReference>
<feature type="region of interest" description="Disordered" evidence="8">
    <location>
        <begin position="928"/>
        <end position="1069"/>
    </location>
</feature>